<name>A0A813QNA7_9BILA</name>
<dbReference type="EMBL" id="CAJNOO010000048">
    <property type="protein sequence ID" value="CAF0769641.1"/>
    <property type="molecule type" value="Genomic_DNA"/>
</dbReference>
<proteinExistence type="predicted"/>
<accession>A0A813QNA7</accession>
<dbReference type="Proteomes" id="UP000663882">
    <property type="component" value="Unassembled WGS sequence"/>
</dbReference>
<protein>
    <submittedName>
        <fullName evidence="1">Uncharacterized protein</fullName>
    </submittedName>
</protein>
<dbReference type="EMBL" id="CAJOAX010000084">
    <property type="protein sequence ID" value="CAF3503668.1"/>
    <property type="molecule type" value="Genomic_DNA"/>
</dbReference>
<evidence type="ECO:0000313" key="2">
    <source>
        <dbReference type="EMBL" id="CAF3503668.1"/>
    </source>
</evidence>
<sequence length="571" mass="65667">MSLSMFNHFCQNVLKLVGARVVSLRITLNNIIGGWSLVSSSLRCHQTILLQRLHLINIKPHEFDKLLRSSVIRQLHTLLVDITEHNPFNYQVVEGAYLAKVCSQLPVLKICRLPFNFRSYIRDRLSKYSVLPPLMTLPYLSNTTHLRTLSIGINTSRFLERLLVCVPFIENLSVGVYDSKKYENDNFSILKLPVAVNTYLLRRLFRLSLNCLDNRSFHRAIALLSSVFGQLIHLSLKLEMWSSVSDPFVVSGDTIQQLCIDRLKPYATYTLNLLLTIKEDLEEKVILNSFFKVAFTYRKRPAIIIQENSRFSCMTSDTYSFFVYTVPYNGTILETSFFSENLQISSQIAVNGVKLFPYANELFIEVCERESRLIDLSNFKSSISLLVPWSSLKKISIENNSTISPAQLASILKSAYNIHTLEINDEDSNLVHALLNNEDNLGTIVNRQIQSLHLMDWSLAMSNMEDFCTLLTNQLPNLKDVSFAIFKSFRGLQSKLPYTVVDQNESSKYIVNLVRFLVDHLQQLVSLSISFKSTSSSSPCFPPTIRRQLYEWPLNRSYRLRCSFEEIQIWL</sequence>
<evidence type="ECO:0000313" key="1">
    <source>
        <dbReference type="EMBL" id="CAF0769641.1"/>
    </source>
</evidence>
<comment type="caution">
    <text evidence="1">The sequence shown here is derived from an EMBL/GenBank/DDBJ whole genome shotgun (WGS) entry which is preliminary data.</text>
</comment>
<dbReference type="Proteomes" id="UP000663823">
    <property type="component" value="Unassembled WGS sequence"/>
</dbReference>
<dbReference type="AlphaFoldDB" id="A0A813QNA7"/>
<organism evidence="1 3">
    <name type="scientific">Rotaria sordida</name>
    <dbReference type="NCBI Taxonomy" id="392033"/>
    <lineage>
        <taxon>Eukaryota</taxon>
        <taxon>Metazoa</taxon>
        <taxon>Spiralia</taxon>
        <taxon>Gnathifera</taxon>
        <taxon>Rotifera</taxon>
        <taxon>Eurotatoria</taxon>
        <taxon>Bdelloidea</taxon>
        <taxon>Philodinida</taxon>
        <taxon>Philodinidae</taxon>
        <taxon>Rotaria</taxon>
    </lineage>
</organism>
<gene>
    <name evidence="2" type="ORF">OTI717_LOCUS1853</name>
    <name evidence="1" type="ORF">RFH988_LOCUS2294</name>
</gene>
<evidence type="ECO:0000313" key="3">
    <source>
        <dbReference type="Proteomes" id="UP000663882"/>
    </source>
</evidence>
<dbReference type="OrthoDB" id="10060849at2759"/>
<reference evidence="1" key="1">
    <citation type="submission" date="2021-02" db="EMBL/GenBank/DDBJ databases">
        <authorList>
            <person name="Nowell W R."/>
        </authorList>
    </citation>
    <scope>NUCLEOTIDE SEQUENCE</scope>
</reference>